<evidence type="ECO:0000313" key="2">
    <source>
        <dbReference type="Proteomes" id="UP001146067"/>
    </source>
</evidence>
<dbReference type="EMBL" id="JAPZVP010000008">
    <property type="protein sequence ID" value="MDA1360264.1"/>
    <property type="molecule type" value="Genomic_DNA"/>
</dbReference>
<accession>A0A9X3P8Y9</accession>
<gene>
    <name evidence="1" type="ORF">O1R50_11560</name>
</gene>
<protein>
    <submittedName>
        <fullName evidence="1">Uncharacterized protein</fullName>
    </submittedName>
</protein>
<keyword evidence="2" id="KW-1185">Reference proteome</keyword>
<proteinExistence type="predicted"/>
<dbReference type="AlphaFoldDB" id="A0A9X3P8Y9"/>
<name>A0A9X3P8Y9_9ACTN</name>
<evidence type="ECO:0000313" key="1">
    <source>
        <dbReference type="EMBL" id="MDA1360264.1"/>
    </source>
</evidence>
<organism evidence="1 2">
    <name type="scientific">Glycomyces luteolus</name>
    <dbReference type="NCBI Taxonomy" id="2670330"/>
    <lineage>
        <taxon>Bacteria</taxon>
        <taxon>Bacillati</taxon>
        <taxon>Actinomycetota</taxon>
        <taxon>Actinomycetes</taxon>
        <taxon>Glycomycetales</taxon>
        <taxon>Glycomycetaceae</taxon>
        <taxon>Glycomyces</taxon>
    </lineage>
</organism>
<dbReference type="RefSeq" id="WP_270110178.1">
    <property type="nucleotide sequence ID" value="NZ_JAPZVP010000008.1"/>
</dbReference>
<dbReference type="Proteomes" id="UP001146067">
    <property type="component" value="Unassembled WGS sequence"/>
</dbReference>
<comment type="caution">
    <text evidence="1">The sequence shown here is derived from an EMBL/GenBank/DDBJ whole genome shotgun (WGS) entry which is preliminary data.</text>
</comment>
<sequence length="154" mass="16890">MTEFSLQWKMGTAGSAELVLQHGSESVEVHTTYIGDGLGSLVESAVDLHRGSRSAFAYLPSEPSGTCVFFGGARSDVYVQIVQFADMESEFTRWSGGRLQWHGRVDTREFVRNVALMAEDVLVQCGDIEAYARAWGGIPFPIGELETLRQSLPA</sequence>
<reference evidence="1" key="1">
    <citation type="submission" date="2022-12" db="EMBL/GenBank/DDBJ databases">
        <title>Gycomyces niveus sp.nov.,a novel actinomycete isolated from soil in Shouguan.</title>
        <authorList>
            <person name="Yang X."/>
        </authorList>
    </citation>
    <scope>NUCLEOTIDE SEQUENCE</scope>
    <source>
        <strain evidence="1">NEAU-A15</strain>
    </source>
</reference>